<dbReference type="EMBL" id="LAZR01067932">
    <property type="protein sequence ID" value="KKK50608.1"/>
    <property type="molecule type" value="Genomic_DNA"/>
</dbReference>
<organism evidence="1">
    <name type="scientific">marine sediment metagenome</name>
    <dbReference type="NCBI Taxonomy" id="412755"/>
    <lineage>
        <taxon>unclassified sequences</taxon>
        <taxon>metagenomes</taxon>
        <taxon>ecological metagenomes</taxon>
    </lineage>
</organism>
<comment type="caution">
    <text evidence="1">The sequence shown here is derived from an EMBL/GenBank/DDBJ whole genome shotgun (WGS) entry which is preliminary data.</text>
</comment>
<dbReference type="AlphaFoldDB" id="A0A0F8W1W7"/>
<reference evidence="1" key="1">
    <citation type="journal article" date="2015" name="Nature">
        <title>Complex archaea that bridge the gap between prokaryotes and eukaryotes.</title>
        <authorList>
            <person name="Spang A."/>
            <person name="Saw J.H."/>
            <person name="Jorgensen S.L."/>
            <person name="Zaremba-Niedzwiedzka K."/>
            <person name="Martijn J."/>
            <person name="Lind A.E."/>
            <person name="van Eijk R."/>
            <person name="Schleper C."/>
            <person name="Guy L."/>
            <person name="Ettema T.J."/>
        </authorList>
    </citation>
    <scope>NUCLEOTIDE SEQUENCE</scope>
</reference>
<gene>
    <name evidence="1" type="ORF">LCGC14_3123340</name>
</gene>
<name>A0A0F8W1W7_9ZZZZ</name>
<sequence length="42" mass="4749">VAEYEATWSEEEKKEPTGIVCNGCFKKIIEAKEAKDEQDNST</sequence>
<evidence type="ECO:0000313" key="1">
    <source>
        <dbReference type="EMBL" id="KKK50608.1"/>
    </source>
</evidence>
<proteinExistence type="predicted"/>
<protein>
    <submittedName>
        <fullName evidence="1">Uncharacterized protein</fullName>
    </submittedName>
</protein>
<accession>A0A0F8W1W7</accession>
<feature type="non-terminal residue" evidence="1">
    <location>
        <position position="1"/>
    </location>
</feature>